<reference evidence="2 3" key="1">
    <citation type="submission" date="2015-03" db="EMBL/GenBank/DDBJ databases">
        <authorList>
            <person name="Urmite Genomes"/>
        </authorList>
    </citation>
    <scope>NUCLEOTIDE SEQUENCE [LARGE SCALE GENOMIC DNA]</scope>
    <source>
        <strain evidence="2 3">CSUR P1491</strain>
    </source>
</reference>
<dbReference type="STRING" id="141349.BN1232_06424"/>
<protein>
    <submittedName>
        <fullName evidence="2">Uncharacterized protein</fullName>
    </submittedName>
</protein>
<sequence>MLLNVSLRSGEAIHPQRTTTGAKPRRYPIGASTVGEGTR</sequence>
<proteinExistence type="predicted"/>
<gene>
    <name evidence="2" type="ORF">BN1232_06424</name>
</gene>
<evidence type="ECO:0000313" key="3">
    <source>
        <dbReference type="Proteomes" id="UP000199251"/>
    </source>
</evidence>
<accession>A0A0E3WEG3</accession>
<evidence type="ECO:0000256" key="1">
    <source>
        <dbReference type="SAM" id="MobiDB-lite"/>
    </source>
</evidence>
<dbReference type="Proteomes" id="UP000199251">
    <property type="component" value="Unassembled WGS sequence"/>
</dbReference>
<dbReference type="EMBL" id="CTEE01000003">
    <property type="protein sequence ID" value="CQD24860.1"/>
    <property type="molecule type" value="Genomic_DNA"/>
</dbReference>
<name>A0A0E3WEG3_MYCLN</name>
<feature type="region of interest" description="Disordered" evidence="1">
    <location>
        <begin position="1"/>
        <end position="39"/>
    </location>
</feature>
<evidence type="ECO:0000313" key="2">
    <source>
        <dbReference type="EMBL" id="CQD24860.1"/>
    </source>
</evidence>
<dbReference type="AlphaFoldDB" id="A0A0E3WEG3"/>
<organism evidence="2 3">
    <name type="scientific">Mycobacterium lentiflavum</name>
    <dbReference type="NCBI Taxonomy" id="141349"/>
    <lineage>
        <taxon>Bacteria</taxon>
        <taxon>Bacillati</taxon>
        <taxon>Actinomycetota</taxon>
        <taxon>Actinomycetes</taxon>
        <taxon>Mycobacteriales</taxon>
        <taxon>Mycobacteriaceae</taxon>
        <taxon>Mycobacterium</taxon>
        <taxon>Mycobacterium simiae complex</taxon>
    </lineage>
</organism>